<dbReference type="EMBL" id="JAVLSF010000036">
    <property type="protein sequence ID" value="MDR9777197.1"/>
    <property type="molecule type" value="Genomic_DNA"/>
</dbReference>
<sequence length="312" mass="33721">MSAPKAPDPAKTAAAQTESNKATAVTQYGLNATNQITPYGNLSYTQNGTWSDGTPRFTATQTLSPEQKKLYDQQTQLGSKMNNLAIGQTDRLSNVLSQPVDLSNEATESRLMELGRARLDPVIAQREKSTEAELINKGLRPGTEAWNRAMATVNQQTNDAYNQLLLSGRGQAVQEALAERNQPINEISALMGGGQVQTPSFVNTPTPGVNGTDVAGITNNAYNQNMQAYQSKMSGLLGLGTALGGWVFSDVRLKSNVELVGTHRLGIGIYDYDIFGRRERGVMAHEVAEVMPAAVRKNGDYYQVNYSMIGGV</sequence>
<accession>A0AAJ2LN20</accession>
<protein>
    <submittedName>
        <fullName evidence="2">Tail fiber domain-containing protein</fullName>
    </submittedName>
</protein>
<feature type="compositionally biased region" description="Low complexity" evidence="1">
    <location>
        <begin position="1"/>
        <end position="15"/>
    </location>
</feature>
<dbReference type="Proteomes" id="UP001268610">
    <property type="component" value="Unassembled WGS sequence"/>
</dbReference>
<evidence type="ECO:0000256" key="1">
    <source>
        <dbReference type="SAM" id="MobiDB-lite"/>
    </source>
</evidence>
<gene>
    <name evidence="2" type="ORF">RJJ65_32080</name>
</gene>
<evidence type="ECO:0000313" key="3">
    <source>
        <dbReference type="Proteomes" id="UP001268610"/>
    </source>
</evidence>
<name>A0AAJ2LN20_9HYPH</name>
<dbReference type="AlphaFoldDB" id="A0AAJ2LN20"/>
<comment type="caution">
    <text evidence="2">The sequence shown here is derived from an EMBL/GenBank/DDBJ whole genome shotgun (WGS) entry which is preliminary data.</text>
</comment>
<evidence type="ECO:0000313" key="2">
    <source>
        <dbReference type="EMBL" id="MDR9777197.1"/>
    </source>
</evidence>
<reference evidence="2" key="1">
    <citation type="submission" date="2023-04" db="EMBL/GenBank/DDBJ databases">
        <title>Genomic characterization of faba bean (Vicia faba) microsymbionts in Mexican soils.</title>
        <authorList>
            <person name="Rivera Orduna F.N."/>
            <person name="Guevara-Luna J."/>
            <person name="Yan J."/>
            <person name="Arroyo-Herrera I."/>
            <person name="Li Y."/>
            <person name="Vasquez-Murrieta M.S."/>
            <person name="Wang E.T."/>
        </authorList>
    </citation>
    <scope>NUCLEOTIDE SEQUENCE</scope>
    <source>
        <strain evidence="2">CH26</strain>
    </source>
</reference>
<feature type="region of interest" description="Disordered" evidence="1">
    <location>
        <begin position="1"/>
        <end position="22"/>
    </location>
</feature>
<organism evidence="2 3">
    <name type="scientific">Rhizobium hidalgonense</name>
    <dbReference type="NCBI Taxonomy" id="1538159"/>
    <lineage>
        <taxon>Bacteria</taxon>
        <taxon>Pseudomonadati</taxon>
        <taxon>Pseudomonadota</taxon>
        <taxon>Alphaproteobacteria</taxon>
        <taxon>Hyphomicrobiales</taxon>
        <taxon>Rhizobiaceae</taxon>
        <taxon>Rhizobium/Agrobacterium group</taxon>
        <taxon>Rhizobium</taxon>
    </lineage>
</organism>
<proteinExistence type="predicted"/>
<dbReference type="RefSeq" id="WP_310865758.1">
    <property type="nucleotide sequence ID" value="NZ_JAVLSF010000036.1"/>
</dbReference>